<dbReference type="EMBL" id="RZGY01000001">
    <property type="protein sequence ID" value="RUQ87283.1"/>
    <property type="molecule type" value="Genomic_DNA"/>
</dbReference>
<keyword evidence="5" id="KW-1185">Reference proteome</keyword>
<dbReference type="Gene3D" id="3.40.50.80">
    <property type="entry name" value="Nucleotide-binding domain of ferredoxin-NADP reductase (FNR) module"/>
    <property type="match status" value="1"/>
</dbReference>
<dbReference type="InterPro" id="IPR017938">
    <property type="entry name" value="Riboflavin_synthase-like_b-brl"/>
</dbReference>
<evidence type="ECO:0000313" key="3">
    <source>
        <dbReference type="EMBL" id="RUQ87283.1"/>
    </source>
</evidence>
<proteinExistence type="predicted"/>
<dbReference type="Pfam" id="PF04954">
    <property type="entry name" value="SIP"/>
    <property type="match status" value="1"/>
</dbReference>
<dbReference type="PROSITE" id="PS51384">
    <property type="entry name" value="FAD_FR"/>
    <property type="match status" value="1"/>
</dbReference>
<dbReference type="GO" id="GO:0016491">
    <property type="term" value="F:oxidoreductase activity"/>
    <property type="evidence" value="ECO:0007669"/>
    <property type="project" value="InterPro"/>
</dbReference>
<evidence type="ECO:0000259" key="1">
    <source>
        <dbReference type="PROSITE" id="PS51384"/>
    </source>
</evidence>
<dbReference type="Proteomes" id="UP000241203">
    <property type="component" value="Unassembled WGS sequence"/>
</dbReference>
<dbReference type="Pfam" id="PF08021">
    <property type="entry name" value="FAD_binding_9"/>
    <property type="match status" value="1"/>
</dbReference>
<dbReference type="CDD" id="cd06193">
    <property type="entry name" value="siderophore_interacting"/>
    <property type="match status" value="1"/>
</dbReference>
<dbReference type="Proteomes" id="UP000268291">
    <property type="component" value="Unassembled WGS sequence"/>
</dbReference>
<organism evidence="2 4">
    <name type="scientific">Labedella gwakjiensis</name>
    <dbReference type="NCBI Taxonomy" id="390269"/>
    <lineage>
        <taxon>Bacteria</taxon>
        <taxon>Bacillati</taxon>
        <taxon>Actinomycetota</taxon>
        <taxon>Actinomycetes</taxon>
        <taxon>Micrococcales</taxon>
        <taxon>Microbacteriaceae</taxon>
        <taxon>Labedella</taxon>
    </lineage>
</organism>
<dbReference type="SUPFAM" id="SSF63380">
    <property type="entry name" value="Riboflavin synthase domain-like"/>
    <property type="match status" value="1"/>
</dbReference>
<evidence type="ECO:0000313" key="4">
    <source>
        <dbReference type="Proteomes" id="UP000241203"/>
    </source>
</evidence>
<dbReference type="PANTHER" id="PTHR30157">
    <property type="entry name" value="FERRIC REDUCTASE, NADPH-DEPENDENT"/>
    <property type="match status" value="1"/>
</dbReference>
<dbReference type="RefSeq" id="WP_106563222.1">
    <property type="nucleotide sequence ID" value="NZ_PYAU01000001.1"/>
</dbReference>
<dbReference type="AlphaFoldDB" id="A0A2P8GW22"/>
<reference evidence="2 4" key="1">
    <citation type="submission" date="2018-03" db="EMBL/GenBank/DDBJ databases">
        <title>Genomic Encyclopedia of Archaeal and Bacterial Type Strains, Phase II (KMG-II): from individual species to whole genera.</title>
        <authorList>
            <person name="Goeker M."/>
        </authorList>
    </citation>
    <scope>NUCLEOTIDE SEQUENCE [LARGE SCALE GENOMIC DNA]</scope>
    <source>
        <strain evidence="2 4">DSM 21548</strain>
    </source>
</reference>
<feature type="domain" description="FAD-binding FR-type" evidence="1">
    <location>
        <begin position="15"/>
        <end position="143"/>
    </location>
</feature>
<protein>
    <submittedName>
        <fullName evidence="2">NADPH-dependent ferric siderophore reductase</fullName>
    </submittedName>
    <submittedName>
        <fullName evidence="3">Siderophore-interacting protein</fullName>
    </submittedName>
</protein>
<dbReference type="OrthoDB" id="3291337at2"/>
<sequence>MTLLDDRTEHAPIPFRLFEVEVKRIETISPTYRRVTFTGPLCDGIADNRYDQRIKFLLPTETASVDEFSLEPTTWYQRWRELSDEKRMPMRTYTIREVRSELAEFDVDIALHGRLGPASSWVLDAQPGDRIIVNAPCAHYPDVHGGVDWHAPERVDRVMLAGDETAAPAIAGILERLPADACGIAVIEVPHADDAVVIRSAPEHVEVVILARGDAKVGTLLEPELRRRAPRVLEECELIARAERIANAPLEDVDIDAGLLWEVPVSETGGAALGERAPFYAWLAGEASVIKTLRRLLVSELGVDRRSVAFMGYWREGRPELGG</sequence>
<accession>A0A2P8GW22</accession>
<dbReference type="Gene3D" id="2.40.30.10">
    <property type="entry name" value="Translation factors"/>
    <property type="match status" value="1"/>
</dbReference>
<dbReference type="EMBL" id="PYAU01000001">
    <property type="protein sequence ID" value="PSL38170.1"/>
    <property type="molecule type" value="Genomic_DNA"/>
</dbReference>
<dbReference type="InterPro" id="IPR039261">
    <property type="entry name" value="FNR_nucleotide-bd"/>
</dbReference>
<evidence type="ECO:0000313" key="2">
    <source>
        <dbReference type="EMBL" id="PSL38170.1"/>
    </source>
</evidence>
<dbReference type="PANTHER" id="PTHR30157:SF0">
    <property type="entry name" value="NADPH-DEPENDENT FERRIC-CHELATE REDUCTASE"/>
    <property type="match status" value="1"/>
</dbReference>
<comment type="caution">
    <text evidence="2">The sequence shown here is derived from an EMBL/GenBank/DDBJ whole genome shotgun (WGS) entry which is preliminary data.</text>
</comment>
<dbReference type="InterPro" id="IPR039374">
    <property type="entry name" value="SIP_fam"/>
</dbReference>
<dbReference type="InterPro" id="IPR013113">
    <property type="entry name" value="SIP_FAD-bd"/>
</dbReference>
<evidence type="ECO:0000313" key="5">
    <source>
        <dbReference type="Proteomes" id="UP000268291"/>
    </source>
</evidence>
<gene>
    <name evidence="2" type="ORF">CLV49_1784</name>
    <name evidence="3" type="ORF">ELQ93_10285</name>
</gene>
<name>A0A2P8GW22_9MICO</name>
<reference evidence="3 5" key="2">
    <citation type="submission" date="2018-12" db="EMBL/GenBank/DDBJ databases">
        <authorList>
            <person name="hu s."/>
            <person name="Xu Y."/>
            <person name="Xu B."/>
            <person name="Li F."/>
        </authorList>
    </citation>
    <scope>NUCLEOTIDE SEQUENCE [LARGE SCALE GENOMIC DNA]</scope>
    <source>
        <strain evidence="3 5">KSW2-17</strain>
    </source>
</reference>
<dbReference type="InterPro" id="IPR007037">
    <property type="entry name" value="SIP_rossman_dom"/>
</dbReference>
<dbReference type="InterPro" id="IPR017927">
    <property type="entry name" value="FAD-bd_FR_type"/>
</dbReference>